<organism evidence="2 3">
    <name type="scientific">Morchella conica CCBAS932</name>
    <dbReference type="NCBI Taxonomy" id="1392247"/>
    <lineage>
        <taxon>Eukaryota</taxon>
        <taxon>Fungi</taxon>
        <taxon>Dikarya</taxon>
        <taxon>Ascomycota</taxon>
        <taxon>Pezizomycotina</taxon>
        <taxon>Pezizomycetes</taxon>
        <taxon>Pezizales</taxon>
        <taxon>Morchellaceae</taxon>
        <taxon>Morchella</taxon>
    </lineage>
</organism>
<reference evidence="2 3" key="1">
    <citation type="journal article" date="2018" name="Nat. Ecol. Evol.">
        <title>Pezizomycetes genomes reveal the molecular basis of ectomycorrhizal truffle lifestyle.</title>
        <authorList>
            <person name="Murat C."/>
            <person name="Payen T."/>
            <person name="Noel B."/>
            <person name="Kuo A."/>
            <person name="Morin E."/>
            <person name="Chen J."/>
            <person name="Kohler A."/>
            <person name="Krizsan K."/>
            <person name="Balestrini R."/>
            <person name="Da Silva C."/>
            <person name="Montanini B."/>
            <person name="Hainaut M."/>
            <person name="Levati E."/>
            <person name="Barry K.W."/>
            <person name="Belfiori B."/>
            <person name="Cichocki N."/>
            <person name="Clum A."/>
            <person name="Dockter R.B."/>
            <person name="Fauchery L."/>
            <person name="Guy J."/>
            <person name="Iotti M."/>
            <person name="Le Tacon F."/>
            <person name="Lindquist E.A."/>
            <person name="Lipzen A."/>
            <person name="Malagnac F."/>
            <person name="Mello A."/>
            <person name="Molinier V."/>
            <person name="Miyauchi S."/>
            <person name="Poulain J."/>
            <person name="Riccioni C."/>
            <person name="Rubini A."/>
            <person name="Sitrit Y."/>
            <person name="Splivallo R."/>
            <person name="Traeger S."/>
            <person name="Wang M."/>
            <person name="Zifcakova L."/>
            <person name="Wipf D."/>
            <person name="Zambonelli A."/>
            <person name="Paolocci F."/>
            <person name="Nowrousian M."/>
            <person name="Ottonello S."/>
            <person name="Baldrian P."/>
            <person name="Spatafora J.W."/>
            <person name="Henrissat B."/>
            <person name="Nagy L.G."/>
            <person name="Aury J.M."/>
            <person name="Wincker P."/>
            <person name="Grigoriev I.V."/>
            <person name="Bonfante P."/>
            <person name="Martin F.M."/>
        </authorList>
    </citation>
    <scope>NUCLEOTIDE SEQUENCE [LARGE SCALE GENOMIC DNA]</scope>
    <source>
        <strain evidence="2 3">CCBAS932</strain>
    </source>
</reference>
<feature type="compositionally biased region" description="Low complexity" evidence="1">
    <location>
        <begin position="1"/>
        <end position="16"/>
    </location>
</feature>
<evidence type="ECO:0000256" key="1">
    <source>
        <dbReference type="SAM" id="MobiDB-lite"/>
    </source>
</evidence>
<dbReference type="AlphaFoldDB" id="A0A3N4KMH5"/>
<dbReference type="OrthoDB" id="2535391at2759"/>
<proteinExistence type="predicted"/>
<sequence>MSAINTSSINSSSPATRNQSSYTSGRNSEDLITYCCVCFIPVSNGLGNTSGGDPQFWLTSCGHIVCGSHCFPNGVPQDAAERTHACPYCGSGGISLADLGAGKVKFLWNYVTISALKRNFWRMLLALSNFE</sequence>
<dbReference type="EMBL" id="ML119142">
    <property type="protein sequence ID" value="RPB10512.1"/>
    <property type="molecule type" value="Genomic_DNA"/>
</dbReference>
<name>A0A3N4KMH5_9PEZI</name>
<evidence type="ECO:0000313" key="2">
    <source>
        <dbReference type="EMBL" id="RPB10512.1"/>
    </source>
</evidence>
<feature type="compositionally biased region" description="Polar residues" evidence="1">
    <location>
        <begin position="17"/>
        <end position="26"/>
    </location>
</feature>
<keyword evidence="3" id="KW-1185">Reference proteome</keyword>
<protein>
    <submittedName>
        <fullName evidence="2">Uncharacterized protein</fullName>
    </submittedName>
</protein>
<dbReference type="STRING" id="1392247.A0A3N4KMH5"/>
<evidence type="ECO:0000313" key="3">
    <source>
        <dbReference type="Proteomes" id="UP000277580"/>
    </source>
</evidence>
<dbReference type="InParanoid" id="A0A3N4KMH5"/>
<feature type="region of interest" description="Disordered" evidence="1">
    <location>
        <begin position="1"/>
        <end position="26"/>
    </location>
</feature>
<accession>A0A3N4KMH5</accession>
<gene>
    <name evidence="2" type="ORF">P167DRAFT_246557</name>
</gene>
<dbReference type="Proteomes" id="UP000277580">
    <property type="component" value="Unassembled WGS sequence"/>
</dbReference>